<keyword evidence="1" id="KW-0812">Transmembrane</keyword>
<name>X1AWM2_9ZZZZ</name>
<dbReference type="NCBIfam" id="TIGR02595">
    <property type="entry name" value="PEP_CTERM"/>
    <property type="match status" value="1"/>
</dbReference>
<sequence>MEITGNVIALATGTPEPSTAILATLGLLSLGMTRRRRRR</sequence>
<feature type="transmembrane region" description="Helical" evidence="1">
    <location>
        <begin position="17"/>
        <end position="33"/>
    </location>
</feature>
<keyword evidence="1" id="KW-1133">Transmembrane helix</keyword>
<accession>X1AWM2</accession>
<dbReference type="EMBL" id="BART01010261">
    <property type="protein sequence ID" value="GAG87160.1"/>
    <property type="molecule type" value="Genomic_DNA"/>
</dbReference>
<evidence type="ECO:0000313" key="3">
    <source>
        <dbReference type="EMBL" id="GAG87160.1"/>
    </source>
</evidence>
<dbReference type="NCBIfam" id="TIGR03901">
    <property type="entry name" value="MYXO-CTERM"/>
    <property type="match status" value="1"/>
</dbReference>
<reference evidence="3" key="1">
    <citation type="journal article" date="2014" name="Front. Microbiol.">
        <title>High frequency of phylogenetically diverse reductive dehalogenase-homologous genes in deep subseafloor sedimentary metagenomes.</title>
        <authorList>
            <person name="Kawai M."/>
            <person name="Futagami T."/>
            <person name="Toyoda A."/>
            <person name="Takaki Y."/>
            <person name="Nishi S."/>
            <person name="Hori S."/>
            <person name="Arai W."/>
            <person name="Tsubouchi T."/>
            <person name="Morono Y."/>
            <person name="Uchiyama I."/>
            <person name="Ito T."/>
            <person name="Fujiyama A."/>
            <person name="Inagaki F."/>
            <person name="Takami H."/>
        </authorList>
    </citation>
    <scope>NUCLEOTIDE SEQUENCE</scope>
    <source>
        <strain evidence="3">Expedition CK06-06</strain>
    </source>
</reference>
<feature type="domain" description="Ice-binding protein C-terminal" evidence="2">
    <location>
        <begin position="14"/>
        <end position="37"/>
    </location>
</feature>
<organism evidence="3">
    <name type="scientific">marine sediment metagenome</name>
    <dbReference type="NCBI Taxonomy" id="412755"/>
    <lineage>
        <taxon>unclassified sequences</taxon>
        <taxon>metagenomes</taxon>
        <taxon>ecological metagenomes</taxon>
    </lineage>
</organism>
<dbReference type="AlphaFoldDB" id="X1AWM2"/>
<dbReference type="InterPro" id="IPR017756">
    <property type="entry name" value="TM_Gly-Cys-Arg_CS"/>
</dbReference>
<evidence type="ECO:0000259" key="2">
    <source>
        <dbReference type="Pfam" id="PF07589"/>
    </source>
</evidence>
<protein>
    <recommendedName>
        <fullName evidence="2">Ice-binding protein C-terminal domain-containing protein</fullName>
    </recommendedName>
</protein>
<dbReference type="NCBIfam" id="TIGR03382">
    <property type="entry name" value="GC_trans_RRR"/>
    <property type="match status" value="1"/>
</dbReference>
<comment type="caution">
    <text evidence="3">The sequence shown here is derived from an EMBL/GenBank/DDBJ whole genome shotgun (WGS) entry which is preliminary data.</text>
</comment>
<dbReference type="InterPro" id="IPR024038">
    <property type="entry name" value="MYXO-CTERM"/>
</dbReference>
<evidence type="ECO:0000256" key="1">
    <source>
        <dbReference type="SAM" id="Phobius"/>
    </source>
</evidence>
<dbReference type="Pfam" id="PF07589">
    <property type="entry name" value="PEP-CTERM"/>
    <property type="match status" value="1"/>
</dbReference>
<dbReference type="InterPro" id="IPR013424">
    <property type="entry name" value="Ice-binding_C"/>
</dbReference>
<proteinExistence type="predicted"/>
<gene>
    <name evidence="3" type="ORF">S01H4_22398</name>
</gene>
<keyword evidence="1" id="KW-0472">Membrane</keyword>